<dbReference type="InterPro" id="IPR043136">
    <property type="entry name" value="B30.2/SPRY_sf"/>
</dbReference>
<feature type="domain" description="RING-type" evidence="8">
    <location>
        <begin position="12"/>
        <end position="55"/>
    </location>
</feature>
<evidence type="ECO:0000256" key="6">
    <source>
        <dbReference type="ARBA" id="ARBA00023054"/>
    </source>
</evidence>
<dbReference type="GO" id="GO:0008270">
    <property type="term" value="F:zinc ion binding"/>
    <property type="evidence" value="ECO:0007669"/>
    <property type="project" value="UniProtKB-KW"/>
</dbReference>
<dbReference type="SMART" id="SM00184">
    <property type="entry name" value="RING"/>
    <property type="match status" value="1"/>
</dbReference>
<dbReference type="InterPro" id="IPR001870">
    <property type="entry name" value="B30.2/SPRY"/>
</dbReference>
<dbReference type="InterPro" id="IPR003877">
    <property type="entry name" value="SPRY_dom"/>
</dbReference>
<dbReference type="InterPro" id="IPR001841">
    <property type="entry name" value="Znf_RING"/>
</dbReference>
<dbReference type="PRINTS" id="PR01407">
    <property type="entry name" value="BUTYPHLNCDUF"/>
</dbReference>
<dbReference type="Gene3D" id="2.60.120.920">
    <property type="match status" value="1"/>
</dbReference>
<feature type="domain" description="B box-type" evidence="9">
    <location>
        <begin position="90"/>
        <end position="126"/>
    </location>
</feature>
<dbReference type="InterPro" id="IPR003879">
    <property type="entry name" value="Butyrophylin_SPRY"/>
</dbReference>
<accession>A0AAV6YPK3</accession>
<feature type="domain" description="B30.2/SPRY" evidence="10">
    <location>
        <begin position="272"/>
        <end position="459"/>
    </location>
</feature>
<sequence>MAYAELEDDLKCCICWNMFTDPTTLTCGHTFCRICVQDLLFNQDPGGVYSCPHCRIRFGGRPVIQRNTALCNVVERIRSNQQQGDLLGTCSLHRRPLEYYCSEDAARICTLCREATQHRGHEILTLDVACEKKKEALRNILGHLVTSDEGEKKAQNLQEQMIKVKDEASTVRTSVTVLCQEFRTQLNVLERRTLGLISGQEKQVSSTMSQKLKEIDDDHYSKVLYLEELCNMTDNLTLLQADVDGLTLVDEGEDGAPSGLDEDLILETFHTGIADVVACVTGGTYVHNAIGMTLNVHTAGSSIYLSTDLKTASWSERNLNHPETPERFEYNQVLSRKTFCKGRQFWDVETSETGNWMIGMAYVSIERIGSGSLVGDNQKSWCLRRFDNKYSVSHDKRISDLPFEPSKSAFRIYLDYEAGQMSFYELGPPTRHLYTFTASFMEPLHAVIWVWSSWVRIRS</sequence>
<comment type="caution">
    <text evidence="11">The sequence shown here is derived from an EMBL/GenBank/DDBJ whole genome shotgun (WGS) entry which is preliminary data.</text>
</comment>
<evidence type="ECO:0000313" key="11">
    <source>
        <dbReference type="EMBL" id="KAG8537978.1"/>
    </source>
</evidence>
<dbReference type="InterPro" id="IPR006574">
    <property type="entry name" value="PRY"/>
</dbReference>
<evidence type="ECO:0000259" key="8">
    <source>
        <dbReference type="PROSITE" id="PS50089"/>
    </source>
</evidence>
<dbReference type="Pfam" id="PF15227">
    <property type="entry name" value="zf-C3HC4_4"/>
    <property type="match status" value="1"/>
</dbReference>
<dbReference type="PANTHER" id="PTHR25465">
    <property type="entry name" value="B-BOX DOMAIN CONTAINING"/>
    <property type="match status" value="1"/>
</dbReference>
<organism evidence="11 12">
    <name type="scientific">Engystomops pustulosus</name>
    <name type="common">Tungara frog</name>
    <name type="synonym">Physalaemus pustulosus</name>
    <dbReference type="NCBI Taxonomy" id="76066"/>
    <lineage>
        <taxon>Eukaryota</taxon>
        <taxon>Metazoa</taxon>
        <taxon>Chordata</taxon>
        <taxon>Craniata</taxon>
        <taxon>Vertebrata</taxon>
        <taxon>Euteleostomi</taxon>
        <taxon>Amphibia</taxon>
        <taxon>Batrachia</taxon>
        <taxon>Anura</taxon>
        <taxon>Neobatrachia</taxon>
        <taxon>Hyloidea</taxon>
        <taxon>Leptodactylidae</taxon>
        <taxon>Leiuperinae</taxon>
        <taxon>Engystomops</taxon>
    </lineage>
</organism>
<dbReference type="InterPro" id="IPR051051">
    <property type="entry name" value="E3_ubiq-ligase_TRIM/RNF"/>
</dbReference>
<evidence type="ECO:0000256" key="2">
    <source>
        <dbReference type="ARBA" id="ARBA00022723"/>
    </source>
</evidence>
<name>A0AAV6YPK3_ENGPU</name>
<dbReference type="GO" id="GO:0045087">
    <property type="term" value="P:innate immune response"/>
    <property type="evidence" value="ECO:0007669"/>
    <property type="project" value="UniProtKB-KW"/>
</dbReference>
<keyword evidence="4" id="KW-0862">Zinc</keyword>
<reference evidence="11" key="1">
    <citation type="thesis" date="2020" institute="ProQuest LLC" country="789 East Eisenhower Parkway, Ann Arbor, MI, USA">
        <title>Comparative Genomics and Chromosome Evolution.</title>
        <authorList>
            <person name="Mudd A.B."/>
        </authorList>
    </citation>
    <scope>NUCLEOTIDE SEQUENCE</scope>
    <source>
        <strain evidence="11">237g6f4</strain>
        <tissue evidence="11">Blood</tissue>
    </source>
</reference>
<dbReference type="Gene3D" id="3.30.160.60">
    <property type="entry name" value="Classic Zinc Finger"/>
    <property type="match status" value="1"/>
</dbReference>
<evidence type="ECO:0000259" key="9">
    <source>
        <dbReference type="PROSITE" id="PS50119"/>
    </source>
</evidence>
<dbReference type="CDD" id="cd19769">
    <property type="entry name" value="Bbox2_TRIM16-like"/>
    <property type="match status" value="1"/>
</dbReference>
<dbReference type="InterPro" id="IPR017907">
    <property type="entry name" value="Znf_RING_CS"/>
</dbReference>
<dbReference type="Gene3D" id="3.30.40.10">
    <property type="entry name" value="Zinc/RING finger domain, C3HC4 (zinc finger)"/>
    <property type="match status" value="1"/>
</dbReference>
<keyword evidence="1" id="KW-0399">Innate immunity</keyword>
<dbReference type="PROSITE" id="PS50188">
    <property type="entry name" value="B302_SPRY"/>
    <property type="match status" value="1"/>
</dbReference>
<dbReference type="SMART" id="SM00449">
    <property type="entry name" value="SPRY"/>
    <property type="match status" value="1"/>
</dbReference>
<dbReference type="AlphaFoldDB" id="A0AAV6YPK3"/>
<keyword evidence="12" id="KW-1185">Reference proteome</keyword>
<dbReference type="InterPro" id="IPR013083">
    <property type="entry name" value="Znf_RING/FYVE/PHD"/>
</dbReference>
<gene>
    <name evidence="11" type="ORF">GDO81_023480</name>
</gene>
<keyword evidence="2" id="KW-0479">Metal-binding</keyword>
<proteinExistence type="predicted"/>
<dbReference type="Proteomes" id="UP000824782">
    <property type="component" value="Unassembled WGS sequence"/>
</dbReference>
<dbReference type="CDD" id="cd12891">
    <property type="entry name" value="SPRY_PRY_C-I_2"/>
    <property type="match status" value="1"/>
</dbReference>
<dbReference type="EMBL" id="WNYA01024811">
    <property type="protein sequence ID" value="KAG8537978.1"/>
    <property type="molecule type" value="Genomic_DNA"/>
</dbReference>
<dbReference type="PANTHER" id="PTHR25465:SF41">
    <property type="entry name" value="E3 UBIQUITIN-PROTEIN LIGASE RNF135"/>
    <property type="match status" value="1"/>
</dbReference>
<dbReference type="InterPro" id="IPR000315">
    <property type="entry name" value="Znf_B-box"/>
</dbReference>
<dbReference type="PROSITE" id="PS50089">
    <property type="entry name" value="ZF_RING_2"/>
    <property type="match status" value="1"/>
</dbReference>
<dbReference type="SMART" id="SM00589">
    <property type="entry name" value="PRY"/>
    <property type="match status" value="1"/>
</dbReference>
<dbReference type="Pfam" id="PF00622">
    <property type="entry name" value="SPRY"/>
    <property type="match status" value="1"/>
</dbReference>
<protein>
    <submittedName>
        <fullName evidence="11">Uncharacterized protein</fullName>
    </submittedName>
</protein>
<dbReference type="SUPFAM" id="SSF57850">
    <property type="entry name" value="RING/U-box"/>
    <property type="match status" value="1"/>
</dbReference>
<dbReference type="SUPFAM" id="SSF57845">
    <property type="entry name" value="B-box zinc-binding domain"/>
    <property type="match status" value="1"/>
</dbReference>
<dbReference type="PROSITE" id="PS50119">
    <property type="entry name" value="ZF_BBOX"/>
    <property type="match status" value="1"/>
</dbReference>
<evidence type="ECO:0000256" key="3">
    <source>
        <dbReference type="ARBA" id="ARBA00022771"/>
    </source>
</evidence>
<dbReference type="Pfam" id="PF00643">
    <property type="entry name" value="zf-B_box"/>
    <property type="match status" value="1"/>
</dbReference>
<evidence type="ECO:0000256" key="7">
    <source>
        <dbReference type="PROSITE-ProRule" id="PRU00024"/>
    </source>
</evidence>
<evidence type="ECO:0000313" key="12">
    <source>
        <dbReference type="Proteomes" id="UP000824782"/>
    </source>
</evidence>
<evidence type="ECO:0000256" key="4">
    <source>
        <dbReference type="ARBA" id="ARBA00022833"/>
    </source>
</evidence>
<keyword evidence="6" id="KW-0175">Coiled coil</keyword>
<dbReference type="InterPro" id="IPR013320">
    <property type="entry name" value="ConA-like_dom_sf"/>
</dbReference>
<dbReference type="SMART" id="SM00336">
    <property type="entry name" value="BBOX"/>
    <property type="match status" value="1"/>
</dbReference>
<dbReference type="Pfam" id="PF13765">
    <property type="entry name" value="PRY"/>
    <property type="match status" value="1"/>
</dbReference>
<dbReference type="PROSITE" id="PS00518">
    <property type="entry name" value="ZF_RING_1"/>
    <property type="match status" value="1"/>
</dbReference>
<keyword evidence="5" id="KW-0391">Immunity</keyword>
<evidence type="ECO:0000256" key="1">
    <source>
        <dbReference type="ARBA" id="ARBA00022588"/>
    </source>
</evidence>
<evidence type="ECO:0000256" key="5">
    <source>
        <dbReference type="ARBA" id="ARBA00022859"/>
    </source>
</evidence>
<dbReference type="GO" id="GO:0005737">
    <property type="term" value="C:cytoplasm"/>
    <property type="evidence" value="ECO:0007669"/>
    <property type="project" value="UniProtKB-ARBA"/>
</dbReference>
<keyword evidence="3 7" id="KW-0863">Zinc-finger</keyword>
<dbReference type="SUPFAM" id="SSF49899">
    <property type="entry name" value="Concanavalin A-like lectins/glucanases"/>
    <property type="match status" value="1"/>
</dbReference>
<evidence type="ECO:0000259" key="10">
    <source>
        <dbReference type="PROSITE" id="PS50188"/>
    </source>
</evidence>